<proteinExistence type="predicted"/>
<accession>A0ABQ5KPT9</accession>
<keyword evidence="2" id="KW-1185">Reference proteome</keyword>
<comment type="caution">
    <text evidence="1">The sequence shown here is derived from an EMBL/GenBank/DDBJ whole genome shotgun (WGS) entry which is preliminary data.</text>
</comment>
<dbReference type="EMBL" id="BQXS01010221">
    <property type="protein sequence ID" value="GKT33344.1"/>
    <property type="molecule type" value="Genomic_DNA"/>
</dbReference>
<name>A0ABQ5KPT9_9EUKA</name>
<feature type="non-terminal residue" evidence="1">
    <location>
        <position position="1"/>
    </location>
</feature>
<reference evidence="1" key="1">
    <citation type="submission" date="2022-03" db="EMBL/GenBank/DDBJ databases">
        <title>Draft genome sequence of Aduncisulcus paluster, a free-living microaerophilic Fornicata.</title>
        <authorList>
            <person name="Yuyama I."/>
            <person name="Kume K."/>
            <person name="Tamura T."/>
            <person name="Inagaki Y."/>
            <person name="Hashimoto T."/>
        </authorList>
    </citation>
    <scope>NUCLEOTIDE SEQUENCE</scope>
    <source>
        <strain evidence="1">NY0171</strain>
    </source>
</reference>
<feature type="non-terminal residue" evidence="1">
    <location>
        <position position="548"/>
    </location>
</feature>
<evidence type="ECO:0000313" key="1">
    <source>
        <dbReference type="EMBL" id="GKT33344.1"/>
    </source>
</evidence>
<organism evidence="1 2">
    <name type="scientific">Aduncisulcus paluster</name>
    <dbReference type="NCBI Taxonomy" id="2918883"/>
    <lineage>
        <taxon>Eukaryota</taxon>
        <taxon>Metamonada</taxon>
        <taxon>Carpediemonas-like organisms</taxon>
        <taxon>Aduncisulcus</taxon>
    </lineage>
</organism>
<dbReference type="Proteomes" id="UP001057375">
    <property type="component" value="Unassembled WGS sequence"/>
</dbReference>
<protein>
    <submittedName>
        <fullName evidence="1">Uncharacterized protein</fullName>
    </submittedName>
</protein>
<evidence type="ECO:0000313" key="2">
    <source>
        <dbReference type="Proteomes" id="UP001057375"/>
    </source>
</evidence>
<sequence>VSACSSTAPVDSDGDISIIHRGSATFVINSGICGDTVTIEAPLASATTISSSTAIQAYSLLSIDVHAALSITPAISANSRISLTSGTSIIMSETGSVSGSTADVSDITVGADSTLRVSIGASGSASLTVTSTQANTTITFPEAVVVGDTFTIAGSPSVEFSDTVNTGVAMFNVASLEVTGGITSTSTMGITATGAIIGSTYYGASVTIVGSSIVANEVKSDYGETSITCSGSTGIVVPNITSASDVLLSSAIINILTNLKIDNISDLNVLSKTSVFIGNITDNASGNGIGDISINPPSSSTLRPIVSLVSVCDASSIDVLGSTVSIPELTITGDIALTATTELNITGGLSSSNGTVTLNSSGDCTIGSITSGDVTITSTGTLSRNSSITDPITIDTGGTLSISSSIIDCAACNLDAGDAENTNTFSVAATSGALSVGVVTVSDQTTQTMSSQGNLTINGTLTISMGTFTISAPDNSSVTFYGNVEGSGSTLNIQNKNNLKSDSTIKVNTFSAVLQSVGTISGGYGPSFDGLATLSVTTTGSIDVNGLS</sequence>
<gene>
    <name evidence="1" type="ORF">ADUPG1_007285</name>
</gene>